<dbReference type="EMBL" id="CAJNDS010000336">
    <property type="protein sequence ID" value="CAE7194055.1"/>
    <property type="molecule type" value="Genomic_DNA"/>
</dbReference>
<dbReference type="AlphaFoldDB" id="A0A812J245"/>
<comment type="caution">
    <text evidence="1">The sequence shown here is derived from an EMBL/GenBank/DDBJ whole genome shotgun (WGS) entry which is preliminary data.</text>
</comment>
<dbReference type="Proteomes" id="UP000604046">
    <property type="component" value="Unassembled WGS sequence"/>
</dbReference>
<sequence length="121" mass="13618">MGTASQLPAASLAGMLRVWKMSGEELVALRREDFSESYDVADELRRLLRNRYGFPVCTQTLLLDGGKLEPTCRLSFPSDLQLILSVQGRPLLVTSWFCTLAIKGIQSMSFWQVTEVDRSFV</sequence>
<proteinExistence type="predicted"/>
<name>A0A812J245_9DINO</name>
<evidence type="ECO:0000313" key="1">
    <source>
        <dbReference type="EMBL" id="CAE7194055.1"/>
    </source>
</evidence>
<keyword evidence="2" id="KW-1185">Reference proteome</keyword>
<reference evidence="1" key="1">
    <citation type="submission" date="2021-02" db="EMBL/GenBank/DDBJ databases">
        <authorList>
            <person name="Dougan E. K."/>
            <person name="Rhodes N."/>
            <person name="Thang M."/>
            <person name="Chan C."/>
        </authorList>
    </citation>
    <scope>NUCLEOTIDE SEQUENCE</scope>
</reference>
<protein>
    <submittedName>
        <fullName evidence="1">ANKRD17 protein</fullName>
    </submittedName>
</protein>
<gene>
    <name evidence="1" type="primary">ANKRD17</name>
    <name evidence="1" type="ORF">SNAT2548_LOCUS5282</name>
</gene>
<evidence type="ECO:0000313" key="2">
    <source>
        <dbReference type="Proteomes" id="UP000604046"/>
    </source>
</evidence>
<organism evidence="1 2">
    <name type="scientific">Symbiodinium natans</name>
    <dbReference type="NCBI Taxonomy" id="878477"/>
    <lineage>
        <taxon>Eukaryota</taxon>
        <taxon>Sar</taxon>
        <taxon>Alveolata</taxon>
        <taxon>Dinophyceae</taxon>
        <taxon>Suessiales</taxon>
        <taxon>Symbiodiniaceae</taxon>
        <taxon>Symbiodinium</taxon>
    </lineage>
</organism>
<accession>A0A812J245</accession>